<dbReference type="Gene3D" id="3.30.420.10">
    <property type="entry name" value="Ribonuclease H-like superfamily/Ribonuclease H"/>
    <property type="match status" value="1"/>
</dbReference>
<organism evidence="3 4">
    <name type="scientific">Azospirillum aestuarii</name>
    <dbReference type="NCBI Taxonomy" id="2802052"/>
    <lineage>
        <taxon>Bacteria</taxon>
        <taxon>Pseudomonadati</taxon>
        <taxon>Pseudomonadota</taxon>
        <taxon>Alphaproteobacteria</taxon>
        <taxon>Rhodospirillales</taxon>
        <taxon>Azospirillaceae</taxon>
        <taxon>Azospirillum</taxon>
    </lineage>
</organism>
<protein>
    <submittedName>
        <fullName evidence="3">Transposase</fullName>
    </submittedName>
</protein>
<dbReference type="InterPro" id="IPR009004">
    <property type="entry name" value="Transposase_Mu_C"/>
</dbReference>
<dbReference type="InterPro" id="IPR001584">
    <property type="entry name" value="Integrase_cat-core"/>
</dbReference>
<dbReference type="RefSeq" id="WP_200486675.1">
    <property type="nucleotide sequence ID" value="NZ_JAEPIV010000020.1"/>
</dbReference>
<comment type="caution">
    <text evidence="3">The sequence shown here is derived from an EMBL/GenBank/DDBJ whole genome shotgun (WGS) entry which is preliminary data.</text>
</comment>
<accession>A0ABS1I5R9</accession>
<dbReference type="SUPFAM" id="SSF50610">
    <property type="entry name" value="mu transposase, C-terminal domain"/>
    <property type="match status" value="1"/>
</dbReference>
<dbReference type="InterPro" id="IPR012337">
    <property type="entry name" value="RNaseH-like_sf"/>
</dbReference>
<feature type="compositionally biased region" description="Pro residues" evidence="1">
    <location>
        <begin position="539"/>
        <end position="550"/>
    </location>
</feature>
<dbReference type="InterPro" id="IPR015378">
    <property type="entry name" value="Transposase-like_Mu_C"/>
</dbReference>
<dbReference type="EMBL" id="JAEPIV010000020">
    <property type="protein sequence ID" value="MBK4722042.1"/>
    <property type="molecule type" value="Genomic_DNA"/>
</dbReference>
<proteinExistence type="predicted"/>
<dbReference type="PROSITE" id="PS50994">
    <property type="entry name" value="INTEGRASE"/>
    <property type="match status" value="1"/>
</dbReference>
<keyword evidence="4" id="KW-1185">Reference proteome</keyword>
<evidence type="ECO:0000256" key="1">
    <source>
        <dbReference type="SAM" id="MobiDB-lite"/>
    </source>
</evidence>
<evidence type="ECO:0000313" key="3">
    <source>
        <dbReference type="EMBL" id="MBK4722042.1"/>
    </source>
</evidence>
<name>A0ABS1I5R9_9PROT</name>
<dbReference type="Pfam" id="PF09299">
    <property type="entry name" value="Mu-transpos_C"/>
    <property type="match status" value="1"/>
</dbReference>
<evidence type="ECO:0000313" key="4">
    <source>
        <dbReference type="Proteomes" id="UP000654452"/>
    </source>
</evidence>
<evidence type="ECO:0000259" key="2">
    <source>
        <dbReference type="PROSITE" id="PS50994"/>
    </source>
</evidence>
<gene>
    <name evidence="3" type="ORF">JJL56_24620</name>
</gene>
<feature type="domain" description="Integrase catalytic" evidence="2">
    <location>
        <begin position="170"/>
        <end position="373"/>
    </location>
</feature>
<dbReference type="Proteomes" id="UP000654452">
    <property type="component" value="Unassembled WGS sequence"/>
</dbReference>
<dbReference type="InterPro" id="IPR036397">
    <property type="entry name" value="RNaseH_sf"/>
</dbReference>
<dbReference type="SUPFAM" id="SSF53098">
    <property type="entry name" value="Ribonuclease H-like"/>
    <property type="match status" value="1"/>
</dbReference>
<reference evidence="3 4" key="1">
    <citation type="submission" date="2021-01" db="EMBL/GenBank/DDBJ databases">
        <title>Azospirillum sp. YIM DDC1 draft genome.</title>
        <authorList>
            <person name="Wang Y.-X."/>
        </authorList>
    </citation>
    <scope>NUCLEOTIDE SEQUENCE [LARGE SCALE GENOMIC DNA]</scope>
    <source>
        <strain evidence="3 4">YIM DDC1</strain>
    </source>
</reference>
<feature type="region of interest" description="Disordered" evidence="1">
    <location>
        <begin position="539"/>
        <end position="588"/>
    </location>
</feature>
<sequence length="588" mass="66911">MSTDRSGGRLRFLDQSAAEAALLRARLDAVTRLVALTQRTRLDVEREAAQLGISAVTLYKLLRRYSDDPKPESVLELRRGWTKGRSRLNTQKSDIIDAAIDDTYLTREKPPVSKLVREVNRRLRKVGLKEVMATTVQRRVDRLPADLVLRRREGPKAARDKIGPHTCRYEVEHPLDVIQIDHTLADVIVLDDIHRQPIGRPWLTLAIDIRTRMVFGFHVTLRAPCECSVAYALEQGIRTKAAWLAARNIMAPWPVSGIPQALHLDNAREFKARGFLWGCRRHGIETVPRPVKVPHVGGHIERLIGRLMGEVHLLPGTTFSDPRQRGDYDAEGRARITQSEFERWLALQIVGIYHASEHRQLLRPPLAVWEEAIAALPVHRRREPPANDDPLLLDFLPFRTPAVDGQTIQLFNLVYHDPILKHWQVRREKPIIRYDKRDMSQVWVFDDAADRYWPISLRDPIPGRISFWEHQQARQALRAQGYREVDQKLVYETILECRALVAEGGRQTKQARRGLQSTLDAFRSLDLIDTPAPVALASPNPPMLLLPPPEPRVEPALPAQSHGQDGPAPRSVTPLPSPADLADEVEEW</sequence>